<evidence type="ECO:0000256" key="3">
    <source>
        <dbReference type="ARBA" id="ARBA00022840"/>
    </source>
</evidence>
<dbReference type="InterPro" id="IPR011006">
    <property type="entry name" value="CheY-like_superfamily"/>
</dbReference>
<dbReference type="GO" id="GO:0006355">
    <property type="term" value="P:regulation of DNA-templated transcription"/>
    <property type="evidence" value="ECO:0007669"/>
    <property type="project" value="InterPro"/>
</dbReference>
<evidence type="ECO:0000256" key="1">
    <source>
        <dbReference type="ARBA" id="ARBA00022553"/>
    </source>
</evidence>
<dbReference type="CDD" id="cd00009">
    <property type="entry name" value="AAA"/>
    <property type="match status" value="1"/>
</dbReference>
<keyword evidence="4" id="KW-0902">Two-component regulatory system</keyword>
<dbReference type="InterPro" id="IPR009057">
    <property type="entry name" value="Homeodomain-like_sf"/>
</dbReference>
<dbReference type="InterPro" id="IPR002197">
    <property type="entry name" value="HTH_Fis"/>
</dbReference>
<keyword evidence="6" id="KW-0238">DNA-binding</keyword>
<dbReference type="GO" id="GO:0000160">
    <property type="term" value="P:phosphorelay signal transduction system"/>
    <property type="evidence" value="ECO:0007669"/>
    <property type="project" value="UniProtKB-KW"/>
</dbReference>
<dbReference type="EMBL" id="DLVE01000092">
    <property type="protein sequence ID" value="HAA84628.1"/>
    <property type="molecule type" value="Genomic_DNA"/>
</dbReference>
<evidence type="ECO:0000259" key="10">
    <source>
        <dbReference type="PROSITE" id="PS50110"/>
    </source>
</evidence>
<dbReference type="InterPro" id="IPR027417">
    <property type="entry name" value="P-loop_NTPase"/>
</dbReference>
<dbReference type="GO" id="GO:0043565">
    <property type="term" value="F:sequence-specific DNA binding"/>
    <property type="evidence" value="ECO:0007669"/>
    <property type="project" value="InterPro"/>
</dbReference>
<evidence type="ECO:0000256" key="8">
    <source>
        <dbReference type="PROSITE-ProRule" id="PRU00169"/>
    </source>
</evidence>
<protein>
    <submittedName>
        <fullName evidence="11">Two-component system response regulator</fullName>
    </submittedName>
</protein>
<dbReference type="Gene3D" id="3.40.50.300">
    <property type="entry name" value="P-loop containing nucleotide triphosphate hydrolases"/>
    <property type="match status" value="1"/>
</dbReference>
<evidence type="ECO:0000256" key="5">
    <source>
        <dbReference type="ARBA" id="ARBA00023015"/>
    </source>
</evidence>
<comment type="caution">
    <text evidence="11">The sequence shown here is derived from an EMBL/GenBank/DDBJ whole genome shotgun (WGS) entry which is preliminary data.</text>
</comment>
<dbReference type="PROSITE" id="PS50045">
    <property type="entry name" value="SIGMA54_INTERACT_4"/>
    <property type="match status" value="1"/>
</dbReference>
<dbReference type="Gene3D" id="3.40.50.2300">
    <property type="match status" value="1"/>
</dbReference>
<evidence type="ECO:0000256" key="7">
    <source>
        <dbReference type="ARBA" id="ARBA00023163"/>
    </source>
</evidence>
<dbReference type="InterPro" id="IPR025944">
    <property type="entry name" value="Sigma_54_int_dom_CS"/>
</dbReference>
<organism evidence="11 12">
    <name type="scientific">Thermodesulfobacterium commune</name>
    <dbReference type="NCBI Taxonomy" id="1741"/>
    <lineage>
        <taxon>Bacteria</taxon>
        <taxon>Pseudomonadati</taxon>
        <taxon>Thermodesulfobacteriota</taxon>
        <taxon>Thermodesulfobacteria</taxon>
        <taxon>Thermodesulfobacteriales</taxon>
        <taxon>Thermodesulfobacteriaceae</taxon>
        <taxon>Thermodesulfobacterium</taxon>
    </lineage>
</organism>
<dbReference type="Proteomes" id="UP000257240">
    <property type="component" value="Unassembled WGS sequence"/>
</dbReference>
<sequence>MKGRILIVDDEPIILFGLSHYLKDQGFEVDTCEKGEEALKKIEEQKFDLCILDLKLPDIDGISLLKKIKEKQEQIGIIMITAFAEVKSAVQAIKEGAFDYLAKPFSNEELMVVVEKFFEFKNLRKEVDELREKLREKEALRQIVGESKAIKEVINKIELVAKTDVPVLILGESGTGKELVADCIQALSLRAKNSYLKINCAAIPENLFEAELFGYERGAFTGAHTSKKGMLELANKGTLFLDEIAELPQNLQAKLLRILEDQTVYRLGGDKPIKVDVRFIYATSKDLKQLVKEGKFREDLYYRINVMSIEIPPLRDRKEDIPILINHYLKHFSEEFQRPLPKITEEAFQALIRYDYPGNVRELKHAIERAVLLAVDGNITLAHLPEEISQSFKSEKKDVLDYKLAKESIEKEFILKTLIETNWNKTEAAKKLGISRKTLWQKLKKFNLLYHHSEDAIQSEE</sequence>
<dbReference type="PROSITE" id="PS50110">
    <property type="entry name" value="RESPONSE_REGULATORY"/>
    <property type="match status" value="1"/>
</dbReference>
<proteinExistence type="predicted"/>
<keyword evidence="3" id="KW-0067">ATP-binding</keyword>
<dbReference type="FunFam" id="3.40.50.300:FF:000006">
    <property type="entry name" value="DNA-binding transcriptional regulator NtrC"/>
    <property type="match status" value="1"/>
</dbReference>
<keyword evidence="2" id="KW-0547">Nucleotide-binding</keyword>
<evidence type="ECO:0000256" key="2">
    <source>
        <dbReference type="ARBA" id="ARBA00022741"/>
    </source>
</evidence>
<evidence type="ECO:0000256" key="4">
    <source>
        <dbReference type="ARBA" id="ARBA00023012"/>
    </source>
</evidence>
<dbReference type="GO" id="GO:0005524">
    <property type="term" value="F:ATP binding"/>
    <property type="evidence" value="ECO:0007669"/>
    <property type="project" value="UniProtKB-KW"/>
</dbReference>
<name>A0A101FKE1_9BACT</name>
<keyword evidence="5" id="KW-0805">Transcription regulation</keyword>
<dbReference type="Gene3D" id="1.10.8.60">
    <property type="match status" value="1"/>
</dbReference>
<dbReference type="Gene3D" id="1.10.10.60">
    <property type="entry name" value="Homeodomain-like"/>
    <property type="match status" value="1"/>
</dbReference>
<dbReference type="Pfam" id="PF00158">
    <property type="entry name" value="Sigma54_activat"/>
    <property type="match status" value="1"/>
</dbReference>
<evidence type="ECO:0000256" key="6">
    <source>
        <dbReference type="ARBA" id="ARBA00023125"/>
    </source>
</evidence>
<feature type="modified residue" description="4-aspartylphosphate" evidence="8">
    <location>
        <position position="53"/>
    </location>
</feature>
<dbReference type="SUPFAM" id="SSF46689">
    <property type="entry name" value="Homeodomain-like"/>
    <property type="match status" value="1"/>
</dbReference>
<feature type="domain" description="Sigma-54 factor interaction" evidence="9">
    <location>
        <begin position="143"/>
        <end position="372"/>
    </location>
</feature>
<dbReference type="InterPro" id="IPR058031">
    <property type="entry name" value="AAA_lid_NorR"/>
</dbReference>
<dbReference type="Pfam" id="PF25601">
    <property type="entry name" value="AAA_lid_14"/>
    <property type="match status" value="1"/>
</dbReference>
<evidence type="ECO:0000313" key="12">
    <source>
        <dbReference type="Proteomes" id="UP000257240"/>
    </source>
</evidence>
<keyword evidence="7" id="KW-0804">Transcription</keyword>
<reference evidence="11 12" key="1">
    <citation type="journal article" date="2018" name="Nat. Biotechnol.">
        <title>A standardized bacterial taxonomy based on genome phylogeny substantially revises the tree of life.</title>
        <authorList>
            <person name="Parks D.H."/>
            <person name="Chuvochina M."/>
            <person name="Waite D.W."/>
            <person name="Rinke C."/>
            <person name="Skarshewski A."/>
            <person name="Chaumeil P.A."/>
            <person name="Hugenholtz P."/>
        </authorList>
    </citation>
    <scope>NUCLEOTIDE SEQUENCE [LARGE SCALE GENOMIC DNA]</scope>
    <source>
        <strain evidence="11">UBA12529</strain>
    </source>
</reference>
<dbReference type="PANTHER" id="PTHR32071:SF57">
    <property type="entry name" value="C4-DICARBOXYLATE TRANSPORT TRANSCRIPTIONAL REGULATORY PROTEIN DCTD"/>
    <property type="match status" value="1"/>
</dbReference>
<dbReference type="InterPro" id="IPR025943">
    <property type="entry name" value="Sigma_54_int_dom_ATP-bd_2"/>
</dbReference>
<dbReference type="PRINTS" id="PR01590">
    <property type="entry name" value="HTHFIS"/>
</dbReference>
<keyword evidence="1 8" id="KW-0597">Phosphoprotein</keyword>
<evidence type="ECO:0000259" key="9">
    <source>
        <dbReference type="PROSITE" id="PS50045"/>
    </source>
</evidence>
<dbReference type="SUPFAM" id="SSF52540">
    <property type="entry name" value="P-loop containing nucleoside triphosphate hydrolases"/>
    <property type="match status" value="1"/>
</dbReference>
<dbReference type="PROSITE" id="PS00688">
    <property type="entry name" value="SIGMA54_INTERACT_3"/>
    <property type="match status" value="1"/>
</dbReference>
<dbReference type="SMART" id="SM00448">
    <property type="entry name" value="REC"/>
    <property type="match status" value="1"/>
</dbReference>
<dbReference type="FunFam" id="3.40.50.2300:FF:000018">
    <property type="entry name" value="DNA-binding transcriptional regulator NtrC"/>
    <property type="match status" value="1"/>
</dbReference>
<dbReference type="Pfam" id="PF00072">
    <property type="entry name" value="Response_reg"/>
    <property type="match status" value="1"/>
</dbReference>
<dbReference type="InterPro" id="IPR002078">
    <property type="entry name" value="Sigma_54_int"/>
</dbReference>
<evidence type="ECO:0000313" key="11">
    <source>
        <dbReference type="EMBL" id="HAA84628.1"/>
    </source>
</evidence>
<accession>A0A101FKE1</accession>
<dbReference type="PROSITE" id="PS00675">
    <property type="entry name" value="SIGMA54_INTERACT_1"/>
    <property type="match status" value="1"/>
</dbReference>
<dbReference type="AlphaFoldDB" id="A0A101FKE1"/>
<dbReference type="InterPro" id="IPR025662">
    <property type="entry name" value="Sigma_54_int_dom_ATP-bd_1"/>
</dbReference>
<dbReference type="SUPFAM" id="SSF52172">
    <property type="entry name" value="CheY-like"/>
    <property type="match status" value="1"/>
</dbReference>
<dbReference type="PROSITE" id="PS00676">
    <property type="entry name" value="SIGMA54_INTERACT_2"/>
    <property type="match status" value="1"/>
</dbReference>
<gene>
    <name evidence="11" type="ORF">DCE01_07590</name>
</gene>
<dbReference type="SMART" id="SM00382">
    <property type="entry name" value="AAA"/>
    <property type="match status" value="1"/>
</dbReference>
<dbReference type="InterPro" id="IPR003593">
    <property type="entry name" value="AAA+_ATPase"/>
</dbReference>
<dbReference type="InterPro" id="IPR001789">
    <property type="entry name" value="Sig_transdc_resp-reg_receiver"/>
</dbReference>
<dbReference type="Pfam" id="PF02954">
    <property type="entry name" value="HTH_8"/>
    <property type="match status" value="1"/>
</dbReference>
<feature type="domain" description="Response regulatory" evidence="10">
    <location>
        <begin position="4"/>
        <end position="118"/>
    </location>
</feature>
<dbReference type="PANTHER" id="PTHR32071">
    <property type="entry name" value="TRANSCRIPTIONAL REGULATORY PROTEIN"/>
    <property type="match status" value="1"/>
</dbReference>